<dbReference type="Pfam" id="PF18476">
    <property type="entry name" value="PIN_8"/>
    <property type="match status" value="1"/>
</dbReference>
<organism evidence="2 3">
    <name type="scientific">Saccharothrix yanglingensis</name>
    <dbReference type="NCBI Taxonomy" id="659496"/>
    <lineage>
        <taxon>Bacteria</taxon>
        <taxon>Bacillati</taxon>
        <taxon>Actinomycetota</taxon>
        <taxon>Actinomycetes</taxon>
        <taxon>Pseudonocardiales</taxon>
        <taxon>Pseudonocardiaceae</taxon>
        <taxon>Saccharothrix</taxon>
    </lineage>
</organism>
<evidence type="ECO:0000313" key="3">
    <source>
        <dbReference type="Proteomes" id="UP001225605"/>
    </source>
</evidence>
<dbReference type="InterPro" id="IPR041578">
    <property type="entry name" value="PIN_8"/>
</dbReference>
<dbReference type="Proteomes" id="UP001225605">
    <property type="component" value="Unassembled WGS sequence"/>
</dbReference>
<accession>A0ABU0X971</accession>
<sequence>MPDAQPIDGTTRGILDDFGAYRTARPDHHRDLFARGMVVLDTATLLDLYRYPAAARADLLKALHRVRDRLWVPHQALAGFWRGREAALGDVGRATDEATAALAAAEEQALRGLRAWADRVSLDAESLHGLEQGLRDAHGHVADRLTDVARRHVTAVADTEEDPVVADLDGLLYGRVGEPRPHDPADEPSGEPTRRAVWRELLVEATARRQDVLLVTGGSGEGWWRVDDEGNPRGPRPDLYEELRAAAGVRLFLMRPDTFLRHAREQFDLAVREGSFADVGRAARPREDVTGLERLAGAFVADQGFEAVVVDYRRNHVVVEGERRGVERGALVLDAQRGDPRAAAAWIGGLARRHAGIGVVVFPERPADMLLNGVSVLGVPAVWRSGAGWDGSDSAREQGWLTP</sequence>
<dbReference type="RefSeq" id="WP_306750252.1">
    <property type="nucleotide sequence ID" value="NZ_NSDM01000020.1"/>
</dbReference>
<gene>
    <name evidence="2" type="ORF">CKY47_32515</name>
</gene>
<reference evidence="2 3" key="1">
    <citation type="submission" date="2017-06" db="EMBL/GenBank/DDBJ databases">
        <title>Cultured bacterium strain Saccharothrix yanglingensis Hhs.015.</title>
        <authorList>
            <person name="Xia Y."/>
        </authorList>
    </citation>
    <scope>NUCLEOTIDE SEQUENCE [LARGE SCALE GENOMIC DNA]</scope>
    <source>
        <strain evidence="2 3">Hhs.015</strain>
    </source>
</reference>
<comment type="caution">
    <text evidence="2">The sequence shown here is derived from an EMBL/GenBank/DDBJ whole genome shotgun (WGS) entry which is preliminary data.</text>
</comment>
<keyword evidence="3" id="KW-1185">Reference proteome</keyword>
<evidence type="ECO:0000313" key="2">
    <source>
        <dbReference type="EMBL" id="MDQ2588597.1"/>
    </source>
</evidence>
<proteinExistence type="predicted"/>
<name>A0ABU0X971_9PSEU</name>
<dbReference type="EMBL" id="NSDM01000020">
    <property type="protein sequence ID" value="MDQ2588597.1"/>
    <property type="molecule type" value="Genomic_DNA"/>
</dbReference>
<protein>
    <recommendedName>
        <fullName evidence="1">PIN like domain-containing protein</fullName>
    </recommendedName>
</protein>
<evidence type="ECO:0000259" key="1">
    <source>
        <dbReference type="Pfam" id="PF18476"/>
    </source>
</evidence>
<feature type="domain" description="PIN like" evidence="1">
    <location>
        <begin position="37"/>
        <end position="187"/>
    </location>
</feature>